<feature type="non-terminal residue" evidence="2">
    <location>
        <position position="1"/>
    </location>
</feature>
<evidence type="ECO:0000256" key="1">
    <source>
        <dbReference type="SAM" id="MobiDB-lite"/>
    </source>
</evidence>
<comment type="caution">
    <text evidence="2">The sequence shown here is derived from an EMBL/GenBank/DDBJ whole genome shotgun (WGS) entry which is preliminary data.</text>
</comment>
<reference evidence="2" key="1">
    <citation type="journal article" date="2015" name="Nature">
        <title>Complex archaea that bridge the gap between prokaryotes and eukaryotes.</title>
        <authorList>
            <person name="Spang A."/>
            <person name="Saw J.H."/>
            <person name="Jorgensen S.L."/>
            <person name="Zaremba-Niedzwiedzka K."/>
            <person name="Martijn J."/>
            <person name="Lind A.E."/>
            <person name="van Eijk R."/>
            <person name="Schleper C."/>
            <person name="Guy L."/>
            <person name="Ettema T.J."/>
        </authorList>
    </citation>
    <scope>NUCLEOTIDE SEQUENCE</scope>
</reference>
<evidence type="ECO:0000313" key="2">
    <source>
        <dbReference type="EMBL" id="KKL27485.1"/>
    </source>
</evidence>
<feature type="region of interest" description="Disordered" evidence="1">
    <location>
        <begin position="461"/>
        <end position="481"/>
    </location>
</feature>
<name>A0A0F9BZX3_9ZZZZ</name>
<accession>A0A0F9BZX3</accession>
<protein>
    <submittedName>
        <fullName evidence="2">Uncharacterized protein</fullName>
    </submittedName>
</protein>
<feature type="non-terminal residue" evidence="2">
    <location>
        <position position="541"/>
    </location>
</feature>
<proteinExistence type="predicted"/>
<dbReference type="AlphaFoldDB" id="A0A0F9BZX3"/>
<sequence>RVAREGSAALKTIPKAIRENRIFKGLVLNLRSGEAGGVGLRESLDFNTYLRSVRNLVQRAEEPAFRADVLAGERSVAEYAKVVGKSFGQLLDDTRVTRKVPEDFLTAGAKTGGEKVRGVIGKLIAGGEEGGIRITKDGVRLTPKTERVLANARDGRTITRKEVLEAAAEEGISTSGKRQTMSTEALLSAMKGKKAMWERLLEVRNAIKDAPRPSRQVLEDAATVLAKGPKATLKELQDAANKMGIRQAVAKLITKPAKLTKKELVELGKLRAGEKLGQLLKKEAERLAELETKAAKFAAGVDEKKILTREIANAVRKGTGEAIQDRAFADNILAEPGDLIGTLTRVRQRHVWEALEDISAGRFTTGELANVRRDVEMELRRVGKNADDVLASGEWASLGRRGNRVFEDTSQATSEGGVFKLRDEALEEADKAARSKVFAEGPVRDMMDTAENMSTFGAGRGGVGKGPPRPLDGAPSNPDPLGNNMFREIKTMEEFAIDTKAAMDNMMGGFARQVGKLPPGRAVIGMVNPSPYFEGRVGDAM</sequence>
<gene>
    <name evidence="2" type="ORF">LCGC14_2384680</name>
</gene>
<dbReference type="EMBL" id="LAZR01035449">
    <property type="protein sequence ID" value="KKL27485.1"/>
    <property type="molecule type" value="Genomic_DNA"/>
</dbReference>
<organism evidence="2">
    <name type="scientific">marine sediment metagenome</name>
    <dbReference type="NCBI Taxonomy" id="412755"/>
    <lineage>
        <taxon>unclassified sequences</taxon>
        <taxon>metagenomes</taxon>
        <taxon>ecological metagenomes</taxon>
    </lineage>
</organism>